<accession>A0A517PQL5</accession>
<keyword evidence="4" id="KW-1185">Reference proteome</keyword>
<dbReference type="AlphaFoldDB" id="A0A517PQL5"/>
<evidence type="ECO:0000259" key="1">
    <source>
        <dbReference type="Pfam" id="PF01408"/>
    </source>
</evidence>
<dbReference type="EMBL" id="CP036266">
    <property type="protein sequence ID" value="QDT21675.1"/>
    <property type="molecule type" value="Genomic_DNA"/>
</dbReference>
<dbReference type="InterPro" id="IPR006311">
    <property type="entry name" value="TAT_signal"/>
</dbReference>
<dbReference type="EC" id="1.1.1.18" evidence="3"/>
<gene>
    <name evidence="3" type="primary">iolG_8</name>
    <name evidence="3" type="ORF">HG66A1_34780</name>
</gene>
<dbReference type="RefSeq" id="WP_145186360.1">
    <property type="nucleotide sequence ID" value="NZ_CP036266.1"/>
</dbReference>
<dbReference type="InterPro" id="IPR050463">
    <property type="entry name" value="Gfo/Idh/MocA_oxidrdct_glycsds"/>
</dbReference>
<dbReference type="PROSITE" id="PS51318">
    <property type="entry name" value="TAT"/>
    <property type="match status" value="1"/>
</dbReference>
<dbReference type="Pfam" id="PF01408">
    <property type="entry name" value="GFO_IDH_MocA"/>
    <property type="match status" value="1"/>
</dbReference>
<dbReference type="PANTHER" id="PTHR43818:SF10">
    <property type="entry name" value="NADH-DEPENDENT DEHYDROGENASE-RELATED"/>
    <property type="match status" value="1"/>
</dbReference>
<dbReference type="GO" id="GO:0000166">
    <property type="term" value="F:nucleotide binding"/>
    <property type="evidence" value="ECO:0007669"/>
    <property type="project" value="InterPro"/>
</dbReference>
<reference evidence="3 4" key="1">
    <citation type="submission" date="2019-02" db="EMBL/GenBank/DDBJ databases">
        <title>Deep-cultivation of Planctomycetes and their phenomic and genomic characterization uncovers novel biology.</title>
        <authorList>
            <person name="Wiegand S."/>
            <person name="Jogler M."/>
            <person name="Boedeker C."/>
            <person name="Pinto D."/>
            <person name="Vollmers J."/>
            <person name="Rivas-Marin E."/>
            <person name="Kohn T."/>
            <person name="Peeters S.H."/>
            <person name="Heuer A."/>
            <person name="Rast P."/>
            <person name="Oberbeckmann S."/>
            <person name="Bunk B."/>
            <person name="Jeske O."/>
            <person name="Meyerdierks A."/>
            <person name="Storesund J.E."/>
            <person name="Kallscheuer N."/>
            <person name="Luecker S."/>
            <person name="Lage O.M."/>
            <person name="Pohl T."/>
            <person name="Merkel B.J."/>
            <person name="Hornburger P."/>
            <person name="Mueller R.-W."/>
            <person name="Bruemmer F."/>
            <person name="Labrenz M."/>
            <person name="Spormann A.M."/>
            <person name="Op den Camp H."/>
            <person name="Overmann J."/>
            <person name="Amann R."/>
            <person name="Jetten M.S.M."/>
            <person name="Mascher T."/>
            <person name="Medema M.H."/>
            <person name="Devos D.P."/>
            <person name="Kaster A.-K."/>
            <person name="Ovreas L."/>
            <person name="Rohde M."/>
            <person name="Galperin M.Y."/>
            <person name="Jogler C."/>
        </authorList>
    </citation>
    <scope>NUCLEOTIDE SEQUENCE [LARGE SCALE GENOMIC DNA]</scope>
    <source>
        <strain evidence="3 4">HG66A1</strain>
    </source>
</reference>
<evidence type="ECO:0000313" key="3">
    <source>
        <dbReference type="EMBL" id="QDT21675.1"/>
    </source>
</evidence>
<protein>
    <submittedName>
        <fullName evidence="3">Inositol 2-dehydrogenase</fullName>
        <ecNumber evidence="3">1.1.1.18</ecNumber>
    </submittedName>
</protein>
<dbReference type="GO" id="GO:0050112">
    <property type="term" value="F:inositol 2-dehydrogenase (NAD+) activity"/>
    <property type="evidence" value="ECO:0007669"/>
    <property type="project" value="UniProtKB-EC"/>
</dbReference>
<dbReference type="Gene3D" id="3.40.50.720">
    <property type="entry name" value="NAD(P)-binding Rossmann-like Domain"/>
    <property type="match status" value="1"/>
</dbReference>
<evidence type="ECO:0000313" key="4">
    <source>
        <dbReference type="Proteomes" id="UP000320421"/>
    </source>
</evidence>
<dbReference type="SUPFAM" id="SSF51735">
    <property type="entry name" value="NAD(P)-binding Rossmann-fold domains"/>
    <property type="match status" value="1"/>
</dbReference>
<dbReference type="InterPro" id="IPR043906">
    <property type="entry name" value="Gfo/Idh/MocA_OxRdtase_bact_C"/>
</dbReference>
<proteinExistence type="predicted"/>
<organism evidence="3 4">
    <name type="scientific">Gimesia chilikensis</name>
    <dbReference type="NCBI Taxonomy" id="2605989"/>
    <lineage>
        <taxon>Bacteria</taxon>
        <taxon>Pseudomonadati</taxon>
        <taxon>Planctomycetota</taxon>
        <taxon>Planctomycetia</taxon>
        <taxon>Planctomycetales</taxon>
        <taxon>Planctomycetaceae</taxon>
        <taxon>Gimesia</taxon>
    </lineage>
</organism>
<feature type="domain" description="Gfo/Idh/MocA-like oxidoreductase bacterial type C-terminal" evidence="2">
    <location>
        <begin position="171"/>
        <end position="293"/>
    </location>
</feature>
<keyword evidence="3" id="KW-0560">Oxidoreductase</keyword>
<dbReference type="Pfam" id="PF19051">
    <property type="entry name" value="GFO_IDH_MocA_C2"/>
    <property type="match status" value="1"/>
</dbReference>
<dbReference type="InterPro" id="IPR000683">
    <property type="entry name" value="Gfo/Idh/MocA-like_OxRdtase_N"/>
</dbReference>
<dbReference type="SUPFAM" id="SSF55347">
    <property type="entry name" value="Glyceraldehyde-3-phosphate dehydrogenase-like, C-terminal domain"/>
    <property type="match status" value="1"/>
</dbReference>
<dbReference type="InterPro" id="IPR036291">
    <property type="entry name" value="NAD(P)-bd_dom_sf"/>
</dbReference>
<feature type="domain" description="Gfo/Idh/MocA-like oxidoreductase N-terminal" evidence="1">
    <location>
        <begin position="41"/>
        <end position="158"/>
    </location>
</feature>
<sequence>MSSSTEVTRREMLKTSLLSGAGLWLGAHTAQAESTSPNEKLNIACIGLGNQGNANLGLVSSQNIVGLCDVDSARTDKYQAKFPKAKSFADFRVMLDKLENEIDAVVVTTPNHTHATIAVNAMRRGKHVYCEKPLAHSIHEVREMQRVAREEKVVTQMGTQNHAGENYRRTVELIQSGAIGDVQQVHVWFGRPGGWRRYKHVVDRPAEPQPIPKTLNWDLWVGPAPMQNFHPCYHPHDWHYWWDFGNGTLGNMGCHYMDLIFWSLDLQYPNAVETKGPDLHPDSTPFWLDCHWQFPARGSKPPVEVIWYHGRNTPEPVLELGGPEWAAGILFVGTDGMLAADYGKRVLLPEEKFAGFKAPPKTIPPAIGNHRQEWYEACKGNGKTNCHFDYAAPLTETILLGNLAFRVGEKVEWDADKGAATNTDQAAQYVQREYRKGWTL</sequence>
<evidence type="ECO:0000259" key="2">
    <source>
        <dbReference type="Pfam" id="PF19051"/>
    </source>
</evidence>
<dbReference type="Gene3D" id="3.30.360.10">
    <property type="entry name" value="Dihydrodipicolinate Reductase, domain 2"/>
    <property type="match status" value="1"/>
</dbReference>
<dbReference type="PANTHER" id="PTHR43818">
    <property type="entry name" value="BCDNA.GH03377"/>
    <property type="match status" value="1"/>
</dbReference>
<name>A0A517PQL5_9PLAN</name>
<dbReference type="OrthoDB" id="255433at2"/>
<dbReference type="Proteomes" id="UP000320421">
    <property type="component" value="Chromosome"/>
</dbReference>